<evidence type="ECO:0000256" key="7">
    <source>
        <dbReference type="RuleBase" id="RU368044"/>
    </source>
</evidence>
<dbReference type="Gene3D" id="2.80.10.50">
    <property type="match status" value="2"/>
</dbReference>
<keyword evidence="7" id="KW-0406">Ion transport</keyword>
<keyword evidence="7" id="KW-1071">Ligand-gated ion channel</keyword>
<evidence type="ECO:0000259" key="8">
    <source>
        <dbReference type="PROSITE" id="PS50919"/>
    </source>
</evidence>
<evidence type="ECO:0000313" key="9">
    <source>
        <dbReference type="Ensembl" id="ENSNBRP00000013869.1"/>
    </source>
</evidence>
<feature type="transmembrane region" description="Helical" evidence="7">
    <location>
        <begin position="297"/>
        <end position="317"/>
    </location>
</feature>
<dbReference type="GO" id="GO:0005220">
    <property type="term" value="F:inositol 1,4,5-trisphosphate-gated calcium channel activity"/>
    <property type="evidence" value="ECO:0007669"/>
    <property type="project" value="UniProtKB-UniRule"/>
</dbReference>
<dbReference type="STRING" id="32507.ENSNBRP00000013869"/>
<keyword evidence="10" id="KW-1185">Reference proteome</keyword>
<proteinExistence type="inferred from homology"/>
<dbReference type="Gene3D" id="1.10.287.70">
    <property type="match status" value="1"/>
</dbReference>
<dbReference type="PRINTS" id="PR00779">
    <property type="entry name" value="INSP3RECEPTR"/>
</dbReference>
<reference evidence="9" key="1">
    <citation type="submission" date="2025-08" db="UniProtKB">
        <authorList>
            <consortium name="Ensembl"/>
        </authorList>
    </citation>
    <scope>IDENTIFICATION</scope>
</reference>
<dbReference type="GO" id="GO:0005789">
    <property type="term" value="C:endoplasmic reticulum membrane"/>
    <property type="evidence" value="ECO:0007669"/>
    <property type="project" value="UniProtKB-SubCell"/>
</dbReference>
<dbReference type="Pfam" id="PF08709">
    <property type="entry name" value="Ins145_P3_rec"/>
    <property type="match status" value="1"/>
</dbReference>
<keyword evidence="7" id="KW-0256">Endoplasmic reticulum</keyword>
<feature type="domain" description="MIR" evidence="8">
    <location>
        <begin position="190"/>
        <end position="246"/>
    </location>
</feature>
<evidence type="ECO:0000313" key="10">
    <source>
        <dbReference type="Proteomes" id="UP000261580"/>
    </source>
</evidence>
<dbReference type="GO" id="GO:0070679">
    <property type="term" value="F:inositol 1,4,5 trisphosphate binding"/>
    <property type="evidence" value="ECO:0007669"/>
    <property type="project" value="UniProtKB-UniRule"/>
</dbReference>
<dbReference type="InterPro" id="IPR014821">
    <property type="entry name" value="Ins145_P3_rcpt"/>
</dbReference>
<comment type="subcellular location">
    <subcellularLocation>
        <location evidence="7">Endoplasmic reticulum membrane</location>
        <topology evidence="7">Multi-pass membrane protein</topology>
    </subcellularLocation>
    <subcellularLocation>
        <location evidence="1">Membrane</location>
        <topology evidence="1">Multi-pass membrane protein</topology>
    </subcellularLocation>
</comment>
<feature type="transmembrane region" description="Helical" evidence="7">
    <location>
        <begin position="372"/>
        <end position="394"/>
    </location>
</feature>
<accession>A0A3Q4MLL7</accession>
<dbReference type="PANTHER" id="PTHR45816:SF1">
    <property type="entry name" value="INOSITOL 1,4,5-TRISPHOSPHATE RECEPTOR"/>
    <property type="match status" value="1"/>
</dbReference>
<dbReference type="InterPro" id="IPR005821">
    <property type="entry name" value="Ion_trans_dom"/>
</dbReference>
<dbReference type="Bgee" id="ENSNBRG00000010698">
    <property type="expression patterns" value="Expressed in mesonephros and 2 other cell types or tissues"/>
</dbReference>
<organism evidence="9 10">
    <name type="scientific">Neolamprologus brichardi</name>
    <name type="common">Fairy cichlid</name>
    <name type="synonym">Lamprologus brichardi</name>
    <dbReference type="NCBI Taxonomy" id="32507"/>
    <lineage>
        <taxon>Eukaryota</taxon>
        <taxon>Metazoa</taxon>
        <taxon>Chordata</taxon>
        <taxon>Craniata</taxon>
        <taxon>Vertebrata</taxon>
        <taxon>Euteleostomi</taxon>
        <taxon>Actinopterygii</taxon>
        <taxon>Neopterygii</taxon>
        <taxon>Teleostei</taxon>
        <taxon>Neoteleostei</taxon>
        <taxon>Acanthomorphata</taxon>
        <taxon>Ovalentaria</taxon>
        <taxon>Cichlomorphae</taxon>
        <taxon>Cichliformes</taxon>
        <taxon>Cichlidae</taxon>
        <taxon>African cichlids</taxon>
        <taxon>Pseudocrenilabrinae</taxon>
        <taxon>Lamprologini</taxon>
        <taxon>Neolamprologus</taxon>
    </lineage>
</organism>
<feature type="transmembrane region" description="Helical" evidence="7">
    <location>
        <begin position="460"/>
        <end position="483"/>
    </location>
</feature>
<dbReference type="InterPro" id="IPR036300">
    <property type="entry name" value="MIR_dom_sf"/>
</dbReference>
<dbReference type="Proteomes" id="UP000261580">
    <property type="component" value="Unassembled WGS sequence"/>
</dbReference>
<dbReference type="InterPro" id="IPR015925">
    <property type="entry name" value="Ryanodine_IP3_receptor"/>
</dbReference>
<dbReference type="InterPro" id="IPR000493">
    <property type="entry name" value="InsP3_rcpt"/>
</dbReference>
<evidence type="ECO:0000256" key="1">
    <source>
        <dbReference type="ARBA" id="ARBA00004141"/>
    </source>
</evidence>
<sequence>LIMAVTLLVDDRCVVEPAAGDLDNPPKKFRGKSCGLKSLITQFFLALQNNIFHASNLEQKQNETENKKVHGDVVKYGTVIQLLHMKSNKYLTVNKRLPALLEKNAMRVTLDGTGNEGSWLFIQPFWKLRANGDNVVVGDKVILNPVNAGQPLHASNYELTDHPGCKEVNSVNCNTSWKINLFMMFNDHREEVLKGGDVVRLFHAEQEKFLTCDEYKSKLHVFLRTTLRQSATSATSSNALWEVEVVHHDPCRGGAGHWNSLYRFKHLATGNYLAAEVTPDHPLCCPCFVHFQLINKVVFVVSFVGNNGTFIMGYKAMVMDVEFLYHLAYVLTSTLGLFVHELFYSILLFDLIYREETLLNVINSVTRNGRSILLTALLALILVYLFSIVGFLFLKEDFIMEVDPLAQIAAGKFTAVKINPHTKTLIGTSYCLLNGGGVGDVLRKPSKNEPLFPARVVYDLLFYFIVIIIVLNLIFGVIIDTFADLRSEKQKKEEILKTTCFICGLERDKFDNKTVSFEEHIKLEHNIWNYLYFIVLVREKNKTDYTGPESYVAHMIKVGNVKGRKVTRLRVQTNLKGLADNPEGKQKLRQFFSTVS</sequence>
<keyword evidence="7" id="KW-0107">Calcium channel</keyword>
<evidence type="ECO:0000256" key="5">
    <source>
        <dbReference type="ARBA" id="ARBA00023136"/>
    </source>
</evidence>
<dbReference type="GO" id="GO:0051209">
    <property type="term" value="P:release of sequestered calcium ion into cytosol"/>
    <property type="evidence" value="ECO:0007669"/>
    <property type="project" value="UniProtKB-UniRule"/>
</dbReference>
<keyword evidence="7" id="KW-0813">Transport</keyword>
<dbReference type="OMA" id="VETNMER"/>
<feature type="transmembrane region" description="Helical" evidence="7">
    <location>
        <begin position="323"/>
        <end position="351"/>
    </location>
</feature>
<keyword evidence="7" id="KW-0106">Calcium</keyword>
<comment type="caution">
    <text evidence="7">Lacks conserved residue(s) required for the propagation of feature annotation.</text>
</comment>
<name>A0A3Q4MLL7_NEOBR</name>
<protein>
    <recommendedName>
        <fullName evidence="7">Inositol 1,4,5-trisphosphate receptor</fullName>
    </recommendedName>
</protein>
<reference evidence="9" key="2">
    <citation type="submission" date="2025-09" db="UniProtKB">
        <authorList>
            <consortium name="Ensembl"/>
        </authorList>
    </citation>
    <scope>IDENTIFICATION</scope>
</reference>
<dbReference type="GeneTree" id="ENSGT00940000157078"/>
<keyword evidence="2 7" id="KW-0812">Transmembrane</keyword>
<dbReference type="SUPFAM" id="SSF82109">
    <property type="entry name" value="MIR domain"/>
    <property type="match status" value="1"/>
</dbReference>
<dbReference type="Ensembl" id="ENSNBRT00000014247.1">
    <property type="protein sequence ID" value="ENSNBRP00000013869.1"/>
    <property type="gene ID" value="ENSNBRG00000010698.1"/>
</dbReference>
<comment type="subunit">
    <text evidence="7">Homotetramer.</text>
</comment>
<evidence type="ECO:0000256" key="4">
    <source>
        <dbReference type="ARBA" id="ARBA00022989"/>
    </source>
</evidence>
<keyword evidence="7" id="KW-0109">Calcium transport</keyword>
<dbReference type="Pfam" id="PF00520">
    <property type="entry name" value="Ion_trans"/>
    <property type="match status" value="1"/>
</dbReference>
<comment type="catalytic activity">
    <reaction evidence="6">
        <text>Ca(2+)(in) = Ca(2+)(out)</text>
        <dbReference type="Rhea" id="RHEA:29671"/>
        <dbReference type="ChEBI" id="CHEBI:29108"/>
    </reaction>
</comment>
<comment type="domain">
    <text evidence="7">Composed of a large N-terminal cytoplasmic domain (CD) followed by a juxtamembrane domain (JD) and a transmembrane domain (TMD).</text>
</comment>
<comment type="function">
    <text evidence="7">Receptor for inositol 1,4,5-trisphosphate, a second messenger that mediates the release of intracellular calcium.</text>
</comment>
<dbReference type="PANTHER" id="PTHR45816">
    <property type="entry name" value="MIR DOMAIN-CONTAINING PROTEIN"/>
    <property type="match status" value="1"/>
</dbReference>
<evidence type="ECO:0000256" key="6">
    <source>
        <dbReference type="ARBA" id="ARBA00036634"/>
    </source>
</evidence>
<dbReference type="SMART" id="SM00472">
    <property type="entry name" value="MIR"/>
    <property type="match status" value="4"/>
</dbReference>
<keyword evidence="4 7" id="KW-1133">Transmembrane helix</keyword>
<dbReference type="AlphaFoldDB" id="A0A3Q4MLL7"/>
<dbReference type="Pfam" id="PF02815">
    <property type="entry name" value="MIR"/>
    <property type="match status" value="1"/>
</dbReference>
<dbReference type="InterPro" id="IPR016093">
    <property type="entry name" value="MIR_motif"/>
</dbReference>
<keyword evidence="7" id="KW-0675">Receptor</keyword>
<evidence type="ECO:0000256" key="2">
    <source>
        <dbReference type="ARBA" id="ARBA00022692"/>
    </source>
</evidence>
<keyword evidence="5 7" id="KW-0472">Membrane</keyword>
<dbReference type="PROSITE" id="PS50919">
    <property type="entry name" value="MIR"/>
    <property type="match status" value="2"/>
</dbReference>
<keyword evidence="7" id="KW-0407">Ion channel</keyword>
<comment type="similarity">
    <text evidence="7">Belongs to the InsP3 receptor family.</text>
</comment>
<feature type="domain" description="MIR" evidence="8">
    <location>
        <begin position="71"/>
        <end position="131"/>
    </location>
</feature>
<evidence type="ECO:0000256" key="3">
    <source>
        <dbReference type="ARBA" id="ARBA00022737"/>
    </source>
</evidence>
<dbReference type="FunFam" id="1.10.287.70:FF:000311">
    <property type="entry name" value="Predicted protein"/>
    <property type="match status" value="1"/>
</dbReference>
<keyword evidence="3" id="KW-0677">Repeat</keyword>